<dbReference type="InterPro" id="IPR036237">
    <property type="entry name" value="Xyl_isomerase-like_sf"/>
</dbReference>
<gene>
    <name evidence="1" type="ORF">ACFO0R_02515</name>
</gene>
<dbReference type="EMBL" id="JBHSEK010000001">
    <property type="protein sequence ID" value="MFC4488481.1"/>
    <property type="molecule type" value="Genomic_DNA"/>
</dbReference>
<dbReference type="PANTHER" id="PTHR42194">
    <property type="entry name" value="UPF0276 PROTEIN HI_1600"/>
    <property type="match status" value="1"/>
</dbReference>
<name>A0ABV8ZNT9_9NEIS</name>
<dbReference type="NCBIfam" id="NF003818">
    <property type="entry name" value="PRK05409.1"/>
    <property type="match status" value="1"/>
</dbReference>
<keyword evidence="2" id="KW-1185">Reference proteome</keyword>
<dbReference type="InterPro" id="IPR007801">
    <property type="entry name" value="MbnB/TglH/ChrH"/>
</dbReference>
<accession>A0ABV8ZNT9</accession>
<dbReference type="SUPFAM" id="SSF51658">
    <property type="entry name" value="Xylose isomerase-like"/>
    <property type="match status" value="1"/>
</dbReference>
<dbReference type="RefSeq" id="WP_231461506.1">
    <property type="nucleotide sequence ID" value="NZ_JAJOHW010000035.1"/>
</dbReference>
<evidence type="ECO:0000313" key="1">
    <source>
        <dbReference type="EMBL" id="MFC4488481.1"/>
    </source>
</evidence>
<evidence type="ECO:0000313" key="2">
    <source>
        <dbReference type="Proteomes" id="UP001595999"/>
    </source>
</evidence>
<reference evidence="2" key="1">
    <citation type="journal article" date="2019" name="Int. J. Syst. Evol. Microbiol.">
        <title>The Global Catalogue of Microorganisms (GCM) 10K type strain sequencing project: providing services to taxonomists for standard genome sequencing and annotation.</title>
        <authorList>
            <consortium name="The Broad Institute Genomics Platform"/>
            <consortium name="The Broad Institute Genome Sequencing Center for Infectious Disease"/>
            <person name="Wu L."/>
            <person name="Ma J."/>
        </authorList>
    </citation>
    <scope>NUCLEOTIDE SEQUENCE [LARGE SCALE GENOMIC DNA]</scope>
    <source>
        <strain evidence="2">CGMCC 4.7608</strain>
    </source>
</reference>
<dbReference type="Gene3D" id="3.20.20.150">
    <property type="entry name" value="Divalent-metal-dependent TIM barrel enzymes"/>
    <property type="match status" value="1"/>
</dbReference>
<dbReference type="Pfam" id="PF05114">
    <property type="entry name" value="MbnB_TglH_ChrH"/>
    <property type="match status" value="1"/>
</dbReference>
<dbReference type="PANTHER" id="PTHR42194:SF1">
    <property type="entry name" value="UPF0276 PROTEIN HI_1600"/>
    <property type="match status" value="1"/>
</dbReference>
<organism evidence="1 2">
    <name type="scientific">Chromobacterium aquaticum</name>
    <dbReference type="NCBI Taxonomy" id="467180"/>
    <lineage>
        <taxon>Bacteria</taxon>
        <taxon>Pseudomonadati</taxon>
        <taxon>Pseudomonadota</taxon>
        <taxon>Betaproteobacteria</taxon>
        <taxon>Neisseriales</taxon>
        <taxon>Chromobacteriaceae</taxon>
        <taxon>Chromobacterium</taxon>
    </lineage>
</organism>
<dbReference type="Proteomes" id="UP001595999">
    <property type="component" value="Unassembled WGS sequence"/>
</dbReference>
<sequence>MKEITLQPSIGINLHLDSLPLVRECLNDIDHVEVMYENIRELSRTESWNEIIQYKSIHIHSSSMSIGSTGGVTSDFLCSSELAVSSLSPEIWSDHFAITRLNGYEAGRLLPLRPTNGVLRDAAAKIKIFMEKTGVRFLLENIAYYFRYPGYDAMDAHYLAEVVTAADCEILLDVNNIFVNAINFNFDPLSYLQALPIDKVGAIHIAGSRRIGPLLVDSHDCTPSPESLNLLVEAIKLTGPVPVTLEWDSNFPSVDVLRQTLSDIRHQISLCSDTRA</sequence>
<protein>
    <submittedName>
        <fullName evidence="1">DUF692 family multinuclear iron-containing protein</fullName>
    </submittedName>
</protein>
<proteinExistence type="predicted"/>
<comment type="caution">
    <text evidence="1">The sequence shown here is derived from an EMBL/GenBank/DDBJ whole genome shotgun (WGS) entry which is preliminary data.</text>
</comment>